<gene>
    <name evidence="5" type="ORF">L596_013536</name>
</gene>
<dbReference type="PANTHER" id="PTHR10694">
    <property type="entry name" value="LYSINE-SPECIFIC DEMETHYLASE"/>
    <property type="match status" value="1"/>
</dbReference>
<protein>
    <recommendedName>
        <fullName evidence="7">ARID domain-containing protein</fullName>
    </recommendedName>
</protein>
<dbReference type="InterPro" id="IPR001606">
    <property type="entry name" value="ARID_dom"/>
</dbReference>
<accession>A0A4U5P142</accession>
<evidence type="ECO:0008006" key="7">
    <source>
        <dbReference type="Google" id="ProtNLM"/>
    </source>
</evidence>
<dbReference type="PROSITE" id="PS51183">
    <property type="entry name" value="JMJN"/>
    <property type="match status" value="1"/>
</dbReference>
<dbReference type="EMBL" id="AZBU02000003">
    <property type="protein sequence ID" value="TKR89431.1"/>
    <property type="molecule type" value="Genomic_DNA"/>
</dbReference>
<dbReference type="Pfam" id="PF02375">
    <property type="entry name" value="JmjN"/>
    <property type="match status" value="1"/>
</dbReference>
<dbReference type="GO" id="GO:0034647">
    <property type="term" value="F:histone H3K4me/H3K4me2/H3K4me3 demethylase activity"/>
    <property type="evidence" value="ECO:0007669"/>
    <property type="project" value="TreeGrafter"/>
</dbReference>
<dbReference type="SMART" id="SM01014">
    <property type="entry name" value="ARID"/>
    <property type="match status" value="1"/>
</dbReference>
<dbReference type="Gene3D" id="2.60.120.650">
    <property type="entry name" value="Cupin"/>
    <property type="match status" value="1"/>
</dbReference>
<organism evidence="5 6">
    <name type="scientific">Steinernema carpocapsae</name>
    <name type="common">Entomopathogenic nematode</name>
    <dbReference type="NCBI Taxonomy" id="34508"/>
    <lineage>
        <taxon>Eukaryota</taxon>
        <taxon>Metazoa</taxon>
        <taxon>Ecdysozoa</taxon>
        <taxon>Nematoda</taxon>
        <taxon>Chromadorea</taxon>
        <taxon>Rhabditida</taxon>
        <taxon>Tylenchina</taxon>
        <taxon>Panagrolaimomorpha</taxon>
        <taxon>Strongyloidoidea</taxon>
        <taxon>Steinernematidae</taxon>
        <taxon>Steinernema</taxon>
    </lineage>
</organism>
<evidence type="ECO:0000259" key="4">
    <source>
        <dbReference type="PROSITE" id="PS51183"/>
    </source>
</evidence>
<evidence type="ECO:0000259" key="3">
    <source>
        <dbReference type="PROSITE" id="PS51011"/>
    </source>
</evidence>
<dbReference type="OrthoDB" id="1678912at2759"/>
<name>A0A4U5P142_STECR</name>
<dbReference type="STRING" id="34508.A0A4U5P142"/>
<evidence type="ECO:0000313" key="6">
    <source>
        <dbReference type="Proteomes" id="UP000298663"/>
    </source>
</evidence>
<feature type="domain" description="JmjN" evidence="4">
    <location>
        <begin position="18"/>
        <end position="59"/>
    </location>
</feature>
<reference evidence="5 6" key="2">
    <citation type="journal article" date="2019" name="G3 (Bethesda)">
        <title>Hybrid Assembly of the Genome of the Entomopathogenic Nematode Steinernema carpocapsae Identifies the X-Chromosome.</title>
        <authorList>
            <person name="Serra L."/>
            <person name="Macchietto M."/>
            <person name="Macias-Munoz A."/>
            <person name="McGill C.J."/>
            <person name="Rodriguez I.M."/>
            <person name="Rodriguez B."/>
            <person name="Murad R."/>
            <person name="Mortazavi A."/>
        </authorList>
    </citation>
    <scope>NUCLEOTIDE SEQUENCE [LARGE SCALE GENOMIC DNA]</scope>
    <source>
        <strain evidence="5 6">ALL</strain>
    </source>
</reference>
<dbReference type="Proteomes" id="UP000298663">
    <property type="component" value="Unassembled WGS sequence"/>
</dbReference>
<dbReference type="Pfam" id="PF01388">
    <property type="entry name" value="ARID"/>
    <property type="match status" value="1"/>
</dbReference>
<dbReference type="AlphaFoldDB" id="A0A4U5P142"/>
<keyword evidence="2" id="KW-0408">Iron</keyword>
<evidence type="ECO:0000256" key="1">
    <source>
        <dbReference type="ARBA" id="ARBA00022723"/>
    </source>
</evidence>
<dbReference type="GO" id="GO:0046872">
    <property type="term" value="F:metal ion binding"/>
    <property type="evidence" value="ECO:0007669"/>
    <property type="project" value="UniProtKB-KW"/>
</dbReference>
<dbReference type="GO" id="GO:0006355">
    <property type="term" value="P:regulation of DNA-templated transcription"/>
    <property type="evidence" value="ECO:0007669"/>
    <property type="project" value="TreeGrafter"/>
</dbReference>
<keyword evidence="6" id="KW-1185">Reference proteome</keyword>
<dbReference type="PANTHER" id="PTHR10694:SF33">
    <property type="entry name" value="LYSINE-SPECIFIC DEMETHYLASE 5"/>
    <property type="match status" value="1"/>
</dbReference>
<proteinExistence type="predicted"/>
<evidence type="ECO:0000313" key="5">
    <source>
        <dbReference type="EMBL" id="TKR89431.1"/>
    </source>
</evidence>
<dbReference type="PROSITE" id="PS51011">
    <property type="entry name" value="ARID"/>
    <property type="match status" value="1"/>
</dbReference>
<evidence type="ECO:0000256" key="2">
    <source>
        <dbReference type="ARBA" id="ARBA00023004"/>
    </source>
</evidence>
<keyword evidence="1" id="KW-0479">Metal-binding</keyword>
<dbReference type="GO" id="GO:0003677">
    <property type="term" value="F:DNA binding"/>
    <property type="evidence" value="ECO:0007669"/>
    <property type="project" value="InterPro"/>
</dbReference>
<dbReference type="SUPFAM" id="SSF46774">
    <property type="entry name" value="ARID-like"/>
    <property type="match status" value="1"/>
</dbReference>
<dbReference type="InterPro" id="IPR036431">
    <property type="entry name" value="ARID_dom_sf"/>
</dbReference>
<feature type="domain" description="ARID" evidence="3">
    <location>
        <begin position="83"/>
        <end position="171"/>
    </location>
</feature>
<reference evidence="5 6" key="1">
    <citation type="journal article" date="2015" name="Genome Biol.">
        <title>Comparative genomics of Steinernema reveals deeply conserved gene regulatory networks.</title>
        <authorList>
            <person name="Dillman A.R."/>
            <person name="Macchietto M."/>
            <person name="Porter C.F."/>
            <person name="Rogers A."/>
            <person name="Williams B."/>
            <person name="Antoshechkin I."/>
            <person name="Lee M.M."/>
            <person name="Goodwin Z."/>
            <person name="Lu X."/>
            <person name="Lewis E.E."/>
            <person name="Goodrich-Blair H."/>
            <person name="Stock S.P."/>
            <person name="Adams B.J."/>
            <person name="Sternberg P.W."/>
            <person name="Mortazavi A."/>
        </authorList>
    </citation>
    <scope>NUCLEOTIDE SEQUENCE [LARGE SCALE GENOMIC DNA]</scope>
    <source>
        <strain evidence="5 6">ALL</strain>
    </source>
</reference>
<sequence>MTTVHDDLRKAFVRPPFAPIFRPTEEEFRDPIAYVASIRPSAEKYGVIKIIPPESFKPPFAIDLDSFEFMPRDQRLNEIDATAKARMVFAQRHSRFWEMQGTPFVLPTIDKRHLDIFALYKAVDILGDVEAVTKEKKWGQVAKLMGYAMSHGNALKNVYMKWVEPYLRISHKIKCPVTGRSIVHAFSKNIAFSRDERIEILTMLRQGLKPTKIWNRRNDRP</sequence>
<dbReference type="SMART" id="SM00545">
    <property type="entry name" value="JmjN"/>
    <property type="match status" value="1"/>
</dbReference>
<dbReference type="SMART" id="SM00501">
    <property type="entry name" value="BRIGHT"/>
    <property type="match status" value="1"/>
</dbReference>
<dbReference type="GO" id="GO:0005634">
    <property type="term" value="C:nucleus"/>
    <property type="evidence" value="ECO:0007669"/>
    <property type="project" value="TreeGrafter"/>
</dbReference>
<dbReference type="InterPro" id="IPR003349">
    <property type="entry name" value="JmjN"/>
</dbReference>
<comment type="caution">
    <text evidence="5">The sequence shown here is derived from an EMBL/GenBank/DDBJ whole genome shotgun (WGS) entry which is preliminary data.</text>
</comment>
<dbReference type="GO" id="GO:0000785">
    <property type="term" value="C:chromatin"/>
    <property type="evidence" value="ECO:0007669"/>
    <property type="project" value="TreeGrafter"/>
</dbReference>